<dbReference type="KEGG" id="ncr:NCU08556"/>
<evidence type="ECO:0000313" key="2">
    <source>
        <dbReference type="EMBL" id="EAA33489.2"/>
    </source>
</evidence>
<evidence type="ECO:0000256" key="1">
    <source>
        <dbReference type="SAM" id="MobiDB-lite"/>
    </source>
</evidence>
<keyword evidence="3" id="KW-1185">Reference proteome</keyword>
<dbReference type="PaxDb" id="5141-EFNCRP00000004688"/>
<organism evidence="2 3">
    <name type="scientific">Neurospora crassa (strain ATCC 24698 / 74-OR23-1A / CBS 708.71 / DSM 1257 / FGSC 987)</name>
    <dbReference type="NCBI Taxonomy" id="367110"/>
    <lineage>
        <taxon>Eukaryota</taxon>
        <taxon>Fungi</taxon>
        <taxon>Dikarya</taxon>
        <taxon>Ascomycota</taxon>
        <taxon>Pezizomycotina</taxon>
        <taxon>Sordariomycetes</taxon>
        <taxon>Sordariomycetidae</taxon>
        <taxon>Sordariales</taxon>
        <taxon>Sordariaceae</taxon>
        <taxon>Neurospora</taxon>
    </lineage>
</organism>
<dbReference type="VEuPathDB" id="FungiDB:NCU08556"/>
<sequence length="654" mass="72620">MIGPPLTPPPSDSPSITTHFHTTIQTDPSLVLISLLHIQHQASLTIVQAPFVHTIHSETPSFPIKIMASQQQSLTTSFPANVDDVVSDPESLIRLLRAYDPAFDGAQAVRAAYEDALVRHHNDMMDHDLDDTDDHDHSQATFSRGLTGNALVDWVTTHISSDTLLSVDEMDQYAALERAGLLPHLEATLAQSGLKPSDPSKIPPLSDHQIRAATQELMRSTSLITRQTEALREQQDHLDRLVAEHKRDTQARAALEVQQLKGLEERQRDLVQSVVELALFLGDKVDELEAQNEERKADVETLVDGMFHSDDHVLSSLQKLGDQLSRSCSGEDASKAEEDMVNSLRDICARMIKFHVEGIRTRLDRIYLETLHAAVESGAGDHGSTVTVEDVAAVQRELEELYTEILPVGQMSIEHQFLRPALDDLAAKNGRRLEQSTHAAHYIDECLDYLLDRITTIRACLQEYLSHQQAVAEFAKLARPELNTNGLLPKESPDLTSASHHRRHSSFPRQLPADSLSPELKSILQTLGISIPVADPSLQSHLSALQSALDSTLTDRQQKRDELLSTAQSSFEDAVTKHIGDAKAALAMLRDSVLADSPWGAVRLVDEELEGSVEVIRQELEKIEEWRGDIDGAVKASNADAKREQFLKRWGERL</sequence>
<name>Q7SAS3_NEUCR</name>
<dbReference type="OrthoDB" id="5314201at2759"/>
<proteinExistence type="predicted"/>
<dbReference type="SMR" id="Q7SAS3"/>
<reference evidence="2 3" key="1">
    <citation type="journal article" date="2003" name="Nature">
        <title>The genome sequence of the filamentous fungus Neurospora crassa.</title>
        <authorList>
            <person name="Galagan J.E."/>
            <person name="Calvo S.E."/>
            <person name="Borkovich K.A."/>
            <person name="Selker E.U."/>
            <person name="Read N.D."/>
            <person name="Jaffe D."/>
            <person name="FitzHugh W."/>
            <person name="Ma L.J."/>
            <person name="Smirnov S."/>
            <person name="Purcell S."/>
            <person name="Rehman B."/>
            <person name="Elkins T."/>
            <person name="Engels R."/>
            <person name="Wang S."/>
            <person name="Nielsen C.B."/>
            <person name="Butler J."/>
            <person name="Endrizzi M."/>
            <person name="Qui D."/>
            <person name="Ianakiev P."/>
            <person name="Bell-Pedersen D."/>
            <person name="Nelson M.A."/>
            <person name="Werner-Washburne M."/>
            <person name="Selitrennikoff C.P."/>
            <person name="Kinsey J.A."/>
            <person name="Braun E.L."/>
            <person name="Zelter A."/>
            <person name="Schulte U."/>
            <person name="Kothe G.O."/>
            <person name="Jedd G."/>
            <person name="Mewes W."/>
            <person name="Staben C."/>
            <person name="Marcotte E."/>
            <person name="Greenberg D."/>
            <person name="Roy A."/>
            <person name="Foley K."/>
            <person name="Naylor J."/>
            <person name="Stange-Thomann N."/>
            <person name="Barrett R."/>
            <person name="Gnerre S."/>
            <person name="Kamal M."/>
            <person name="Kamvysselis M."/>
            <person name="Mauceli E."/>
            <person name="Bielke C."/>
            <person name="Rudd S."/>
            <person name="Frishman D."/>
            <person name="Krystofova S."/>
            <person name="Rasmussen C."/>
            <person name="Metzenberg R.L."/>
            <person name="Perkins D.D."/>
            <person name="Kroken S."/>
            <person name="Cogoni C."/>
            <person name="Macino G."/>
            <person name="Catcheside D."/>
            <person name="Li W."/>
            <person name="Pratt R.J."/>
            <person name="Osmani S.A."/>
            <person name="DeSouza C.P."/>
            <person name="Glass L."/>
            <person name="Orbach M.J."/>
            <person name="Berglund J.A."/>
            <person name="Voelker R."/>
            <person name="Yarden O."/>
            <person name="Plamann M."/>
            <person name="Seiler S."/>
            <person name="Dunlap J."/>
            <person name="Radford A."/>
            <person name="Aramayo R."/>
            <person name="Natvig D.O."/>
            <person name="Alex L.A."/>
            <person name="Mannhaupt G."/>
            <person name="Ebbole D.J."/>
            <person name="Freitag M."/>
            <person name="Paulsen I."/>
            <person name="Sachs M.S."/>
            <person name="Lander E.S."/>
            <person name="Nusbaum C."/>
            <person name="Birren B."/>
        </authorList>
    </citation>
    <scope>NUCLEOTIDE SEQUENCE [LARGE SCALE GENOMIC DNA]</scope>
    <source>
        <strain evidence="3">ATCC 24698 / 74-OR23-1A / CBS 708.71 / DSM 1257 / FGSC 987</strain>
    </source>
</reference>
<dbReference type="RefSeq" id="XP_962725.2">
    <property type="nucleotide sequence ID" value="XM_957632.2"/>
</dbReference>
<dbReference type="InParanoid" id="Q7SAS3"/>
<dbReference type="HOGENOM" id="CLU_053178_0_0_1"/>
<gene>
    <name evidence="2" type="ORF">NCU08556</name>
</gene>
<dbReference type="AlphaFoldDB" id="Q7SAS3"/>
<dbReference type="GeneID" id="3878873"/>
<accession>Q7SAS3</accession>
<dbReference type="Proteomes" id="UP000001805">
    <property type="component" value="Chromosome 3, Linkage Group III"/>
</dbReference>
<feature type="region of interest" description="Disordered" evidence="1">
    <location>
        <begin position="485"/>
        <end position="512"/>
    </location>
</feature>
<protein>
    <submittedName>
        <fullName evidence="2">Uncharacterized protein</fullName>
    </submittedName>
</protein>
<dbReference type="EMBL" id="CM002238">
    <property type="protein sequence ID" value="EAA33489.2"/>
    <property type="molecule type" value="Genomic_DNA"/>
</dbReference>
<evidence type="ECO:0000313" key="3">
    <source>
        <dbReference type="Proteomes" id="UP000001805"/>
    </source>
</evidence>